<accession>A0ABY4D8P4</accession>
<evidence type="ECO:0000259" key="2">
    <source>
        <dbReference type="Pfam" id="PF21104"/>
    </source>
</evidence>
<evidence type="ECO:0000313" key="3">
    <source>
        <dbReference type="EMBL" id="UOM50570.1"/>
    </source>
</evidence>
<gene>
    <name evidence="3" type="ORF">MUG09_13485</name>
</gene>
<dbReference type="Gene3D" id="1.50.10.10">
    <property type="match status" value="1"/>
</dbReference>
<dbReference type="InterPro" id="IPR012341">
    <property type="entry name" value="6hp_glycosidase-like_sf"/>
</dbReference>
<evidence type="ECO:0000259" key="1">
    <source>
        <dbReference type="Pfam" id="PF17389"/>
    </source>
</evidence>
<proteinExistence type="predicted"/>
<name>A0ABY4D8P4_9SPIR</name>
<reference evidence="4" key="1">
    <citation type="journal article" date="2024" name="J Bioinform Genom">
        <title>Complete genome sequence of the type strain bacterium Sphaerochaeta associata GLS2t (VKM B-2742)t.</title>
        <authorList>
            <person name="Troshina O.Y."/>
            <person name="Tepeeva A.N."/>
            <person name="Arzamasceva V.O."/>
            <person name="Whitman W.B."/>
            <person name="Varghese N."/>
            <person name="Shapiro N."/>
            <person name="Woyke T."/>
            <person name="Kripides N.C."/>
            <person name="Vasilenko O.V."/>
        </authorList>
    </citation>
    <scope>NUCLEOTIDE SEQUENCE [LARGE SCALE GENOMIC DNA]</scope>
    <source>
        <strain evidence="4">GLS2T</strain>
    </source>
</reference>
<dbReference type="RefSeq" id="WP_244771958.1">
    <property type="nucleotide sequence ID" value="NZ_CP094929.1"/>
</dbReference>
<dbReference type="InterPro" id="IPR049164">
    <property type="entry name" value="Glyco_hydro_78_N"/>
</dbReference>
<feature type="domain" description="Alpha-L-rhamnosidase six-hairpin glycosidase" evidence="1">
    <location>
        <begin position="191"/>
        <end position="511"/>
    </location>
</feature>
<protein>
    <recommendedName>
        <fullName evidence="5">Sugar hydrolase</fullName>
    </recommendedName>
</protein>
<keyword evidence="4" id="KW-1185">Reference proteome</keyword>
<dbReference type="PANTHER" id="PTHR34987:SF4">
    <property type="entry name" value="ALPHA-L-RHAMNOSIDASE C-TERMINAL DOMAIN-CONTAINING PROTEIN"/>
    <property type="match status" value="1"/>
</dbReference>
<dbReference type="SUPFAM" id="SSF48208">
    <property type="entry name" value="Six-hairpin glycosidases"/>
    <property type="match status" value="1"/>
</dbReference>
<organism evidence="3 4">
    <name type="scientific">Sphaerochaeta associata</name>
    <dbReference type="NCBI Taxonomy" id="1129264"/>
    <lineage>
        <taxon>Bacteria</taxon>
        <taxon>Pseudomonadati</taxon>
        <taxon>Spirochaetota</taxon>
        <taxon>Spirochaetia</taxon>
        <taxon>Spirochaetales</taxon>
        <taxon>Sphaerochaetaceae</taxon>
        <taxon>Sphaerochaeta</taxon>
    </lineage>
</organism>
<dbReference type="Proteomes" id="UP000829708">
    <property type="component" value="Chromosome"/>
</dbReference>
<dbReference type="Pfam" id="PF21104">
    <property type="entry name" value="Glyco_hydro_78_N"/>
    <property type="match status" value="1"/>
</dbReference>
<dbReference type="InterPro" id="IPR008928">
    <property type="entry name" value="6-hairpin_glycosidase_sf"/>
</dbReference>
<dbReference type="EMBL" id="CP094929">
    <property type="protein sequence ID" value="UOM50570.1"/>
    <property type="molecule type" value="Genomic_DNA"/>
</dbReference>
<evidence type="ECO:0000313" key="4">
    <source>
        <dbReference type="Proteomes" id="UP000829708"/>
    </source>
</evidence>
<dbReference type="PANTHER" id="PTHR34987">
    <property type="entry name" value="C, PUTATIVE (AFU_ORTHOLOGUE AFUA_3G02880)-RELATED"/>
    <property type="match status" value="1"/>
</dbReference>
<dbReference type="InterPro" id="IPR035396">
    <property type="entry name" value="Bac_rhamnosid6H"/>
</dbReference>
<evidence type="ECO:0008006" key="5">
    <source>
        <dbReference type="Google" id="ProtNLM"/>
    </source>
</evidence>
<dbReference type="Pfam" id="PF17389">
    <property type="entry name" value="Bac_rhamnosid6H"/>
    <property type="match status" value="1"/>
</dbReference>
<feature type="domain" description="Glycosyl hydrolase family 78 alpha-rhamnosidase N-terminal" evidence="2">
    <location>
        <begin position="35"/>
        <end position="172"/>
    </location>
</feature>
<sequence length="522" mass="60117">MFTQNEITKTQYVPEYLQIAHSLSPVFQKEQCLPLRKVRFQKQQGALHTVGVIDLGPASFPMESLEKQKPQFYDFGQHVVGHVFFTLETIGPPQDAPIKIRISFGEMPCELFGYRESYAGWLSDTWFQEEIVTVDSTPQHIAVPRRFAFRYVCLEILGISQKNTVRLSSLHCIRETSAPTFEVATSKYKGLLGSIDEVSRTTLRECMQSVFEDGPKRDRRLWLGDLRLQALTNYASYKHYDLVKRCLYLFAGMCDAQGRVPSCIYLHPQPHPDTIYLFDYYVLFIPTLLEYVQASGDLPTLRTLWPVARKQISIAMSLLEQDMVREDPTWWAFIDWDDSLDKRLAAQGTFLYCLKSAISITSLLNDQDDHNELLALQHRLKQASRKCFNKELRCFTSGTMQQVSWASQIWMVLGQTIEGDEAKALLLRTERLEHRPMTPYLMHYYVEALLEVGLYEKAREAITKLWGSMVNLGSDTFWEIHNPDDVMFSPYGSVAITSFCHAWSCTPTYLLQKLDEMGAVTH</sequence>